<proteinExistence type="predicted"/>
<dbReference type="GO" id="GO:0000976">
    <property type="term" value="F:transcription cis-regulatory region binding"/>
    <property type="evidence" value="ECO:0007669"/>
    <property type="project" value="TreeGrafter"/>
</dbReference>
<evidence type="ECO:0000313" key="4">
    <source>
        <dbReference type="EMBL" id="SNQ45797.1"/>
    </source>
</evidence>
<sequence>MTSGSLRRPRRPTSEIRAALLGAGRKVFAENGYQGASTRDIAEQAGVAEVLLFRHFGSKRGLFRDSVLEPVLEAWQGFENRWSGVDFEQMSDLDSARIYVATVYDSLVEQRELIVALHSASMHENFDMGAPIDEVLSLDTANMRRTIEQRGFVEVDAFWAMRLSFGLILSAAVFDDWLYPAEGRPDRAEFIEQMAVYIIAALTHRDKIS</sequence>
<evidence type="ECO:0000259" key="3">
    <source>
        <dbReference type="PROSITE" id="PS50977"/>
    </source>
</evidence>
<dbReference type="GO" id="GO:0003700">
    <property type="term" value="F:DNA-binding transcription factor activity"/>
    <property type="evidence" value="ECO:0007669"/>
    <property type="project" value="TreeGrafter"/>
</dbReference>
<dbReference type="Proteomes" id="UP000234331">
    <property type="component" value="Unassembled WGS sequence"/>
</dbReference>
<dbReference type="PRINTS" id="PR00455">
    <property type="entry name" value="HTHTETR"/>
</dbReference>
<dbReference type="EMBL" id="FZMO01000016">
    <property type="protein sequence ID" value="SNQ45797.1"/>
    <property type="molecule type" value="Genomic_DNA"/>
</dbReference>
<keyword evidence="1 2" id="KW-0238">DNA-binding</keyword>
<feature type="domain" description="HTH tetR-type" evidence="3">
    <location>
        <begin position="14"/>
        <end position="74"/>
    </location>
</feature>
<reference evidence="4 5" key="1">
    <citation type="submission" date="2017-06" db="EMBL/GenBank/DDBJ databases">
        <authorList>
            <person name="Kim H.J."/>
            <person name="Triplett B.A."/>
        </authorList>
    </citation>
    <scope>NUCLEOTIDE SEQUENCE [LARGE SCALE GENOMIC DNA]</scope>
    <source>
        <strain evidence="4">FRACA_ARgP5</strain>
    </source>
</reference>
<feature type="DNA-binding region" description="H-T-H motif" evidence="2">
    <location>
        <begin position="37"/>
        <end position="56"/>
    </location>
</feature>
<accession>A0A2I2KJG8</accession>
<dbReference type="AlphaFoldDB" id="A0A2I2KJG8"/>
<dbReference type="PROSITE" id="PS50977">
    <property type="entry name" value="HTH_TETR_2"/>
    <property type="match status" value="1"/>
</dbReference>
<keyword evidence="5" id="KW-1185">Reference proteome</keyword>
<gene>
    <name evidence="4" type="ORF">FRACA_1120015</name>
</gene>
<name>A0A2I2KJG8_9ACTN</name>
<evidence type="ECO:0000256" key="1">
    <source>
        <dbReference type="ARBA" id="ARBA00023125"/>
    </source>
</evidence>
<evidence type="ECO:0000313" key="5">
    <source>
        <dbReference type="Proteomes" id="UP000234331"/>
    </source>
</evidence>
<dbReference type="OrthoDB" id="9805134at2"/>
<dbReference type="SUPFAM" id="SSF46689">
    <property type="entry name" value="Homeodomain-like"/>
    <property type="match status" value="1"/>
</dbReference>
<evidence type="ECO:0000256" key="2">
    <source>
        <dbReference type="PROSITE-ProRule" id="PRU00335"/>
    </source>
</evidence>
<dbReference type="Pfam" id="PF00440">
    <property type="entry name" value="TetR_N"/>
    <property type="match status" value="1"/>
</dbReference>
<organism evidence="4 5">
    <name type="scientific">Frankia canadensis</name>
    <dbReference type="NCBI Taxonomy" id="1836972"/>
    <lineage>
        <taxon>Bacteria</taxon>
        <taxon>Bacillati</taxon>
        <taxon>Actinomycetota</taxon>
        <taxon>Actinomycetes</taxon>
        <taxon>Frankiales</taxon>
        <taxon>Frankiaceae</taxon>
        <taxon>Frankia</taxon>
    </lineage>
</organism>
<dbReference type="PANTHER" id="PTHR30055">
    <property type="entry name" value="HTH-TYPE TRANSCRIPTIONAL REGULATOR RUTR"/>
    <property type="match status" value="1"/>
</dbReference>
<protein>
    <recommendedName>
        <fullName evidence="3">HTH tetR-type domain-containing protein</fullName>
    </recommendedName>
</protein>
<dbReference type="InterPro" id="IPR050109">
    <property type="entry name" value="HTH-type_TetR-like_transc_reg"/>
</dbReference>
<dbReference type="PANTHER" id="PTHR30055:SF226">
    <property type="entry name" value="HTH-TYPE TRANSCRIPTIONAL REGULATOR PKSA"/>
    <property type="match status" value="1"/>
</dbReference>
<dbReference type="RefSeq" id="WP_101829923.1">
    <property type="nucleotide sequence ID" value="NZ_FZMO01000016.1"/>
</dbReference>
<dbReference type="InterPro" id="IPR009057">
    <property type="entry name" value="Homeodomain-like_sf"/>
</dbReference>
<dbReference type="InterPro" id="IPR001647">
    <property type="entry name" value="HTH_TetR"/>
</dbReference>
<dbReference type="Gene3D" id="1.10.357.10">
    <property type="entry name" value="Tetracycline Repressor, domain 2"/>
    <property type="match status" value="1"/>
</dbReference>